<dbReference type="AlphaFoldDB" id="A0AAE0IAU1"/>
<accession>A0AAE0IAU1</accession>
<keyword evidence="2" id="KW-0575">Peroxidase</keyword>
<proteinExistence type="inferred from homology"/>
<feature type="signal peptide" evidence="8">
    <location>
        <begin position="1"/>
        <end position="17"/>
    </location>
</feature>
<evidence type="ECO:0000256" key="4">
    <source>
        <dbReference type="ARBA" id="ARBA00022723"/>
    </source>
</evidence>
<name>A0AAE0IAU1_9PEZI</name>
<dbReference type="GO" id="GO:0004601">
    <property type="term" value="F:peroxidase activity"/>
    <property type="evidence" value="ECO:0007669"/>
    <property type="project" value="UniProtKB-KW"/>
</dbReference>
<dbReference type="EMBL" id="JAUEPO010000005">
    <property type="protein sequence ID" value="KAK3321509.1"/>
    <property type="molecule type" value="Genomic_DNA"/>
</dbReference>
<evidence type="ECO:0000256" key="8">
    <source>
        <dbReference type="SAM" id="SignalP"/>
    </source>
</evidence>
<comment type="similarity">
    <text evidence="7">Belongs to the chloroperoxidase family.</text>
</comment>
<dbReference type="SUPFAM" id="SSF47571">
    <property type="entry name" value="Cloroperoxidase"/>
    <property type="match status" value="1"/>
</dbReference>
<evidence type="ECO:0000256" key="7">
    <source>
        <dbReference type="ARBA" id="ARBA00025795"/>
    </source>
</evidence>
<dbReference type="Gene3D" id="1.10.489.10">
    <property type="entry name" value="Chloroperoxidase-like"/>
    <property type="match status" value="1"/>
</dbReference>
<protein>
    <submittedName>
        <fullName evidence="10">Chloroperoxidase</fullName>
    </submittedName>
</protein>
<reference evidence="10" key="2">
    <citation type="submission" date="2023-06" db="EMBL/GenBank/DDBJ databases">
        <authorList>
            <consortium name="Lawrence Berkeley National Laboratory"/>
            <person name="Haridas S."/>
            <person name="Hensen N."/>
            <person name="Bonometti L."/>
            <person name="Westerberg I."/>
            <person name="Brannstrom I.O."/>
            <person name="Guillou S."/>
            <person name="Cros-Aarteil S."/>
            <person name="Calhoun S."/>
            <person name="Kuo A."/>
            <person name="Mondo S."/>
            <person name="Pangilinan J."/>
            <person name="Riley R."/>
            <person name="Labutti K."/>
            <person name="Andreopoulos B."/>
            <person name="Lipzen A."/>
            <person name="Chen C."/>
            <person name="Yanf M."/>
            <person name="Daum C."/>
            <person name="Ng V."/>
            <person name="Clum A."/>
            <person name="Steindorff A."/>
            <person name="Ohm R."/>
            <person name="Martin F."/>
            <person name="Silar P."/>
            <person name="Natvig D."/>
            <person name="Lalanne C."/>
            <person name="Gautier V."/>
            <person name="Ament-Velasquez S.L."/>
            <person name="Kruys A."/>
            <person name="Hutchinson M.I."/>
            <person name="Powell A.J."/>
            <person name="Barry K."/>
            <person name="Miller A.N."/>
            <person name="Grigoriev I.V."/>
            <person name="Debuchy R."/>
            <person name="Gladieux P."/>
            <person name="Thoren M.H."/>
            <person name="Johannesson H."/>
        </authorList>
    </citation>
    <scope>NUCLEOTIDE SEQUENCE</scope>
    <source>
        <strain evidence="10">SMH4131-1</strain>
    </source>
</reference>
<comment type="cofactor">
    <cofactor evidence="1">
        <name>heme b</name>
        <dbReference type="ChEBI" id="CHEBI:60344"/>
    </cofactor>
</comment>
<dbReference type="InterPro" id="IPR000028">
    <property type="entry name" value="Chloroperoxidase"/>
</dbReference>
<feature type="chain" id="PRO_5042115018" evidence="8">
    <location>
        <begin position="18"/>
        <end position="248"/>
    </location>
</feature>
<dbReference type="Proteomes" id="UP001286456">
    <property type="component" value="Unassembled WGS sequence"/>
</dbReference>
<dbReference type="GO" id="GO:0046872">
    <property type="term" value="F:metal ion binding"/>
    <property type="evidence" value="ECO:0007669"/>
    <property type="project" value="UniProtKB-KW"/>
</dbReference>
<evidence type="ECO:0000259" key="9">
    <source>
        <dbReference type="PROSITE" id="PS51405"/>
    </source>
</evidence>
<keyword evidence="8" id="KW-0732">Signal</keyword>
<dbReference type="InterPro" id="IPR036851">
    <property type="entry name" value="Chloroperoxidase-like_sf"/>
</dbReference>
<keyword evidence="4" id="KW-0479">Metal-binding</keyword>
<evidence type="ECO:0000256" key="6">
    <source>
        <dbReference type="ARBA" id="ARBA00023004"/>
    </source>
</evidence>
<dbReference type="Pfam" id="PF01328">
    <property type="entry name" value="Peroxidase_2"/>
    <property type="match status" value="1"/>
</dbReference>
<reference evidence="10" key="1">
    <citation type="journal article" date="2023" name="Mol. Phylogenet. Evol.">
        <title>Genome-scale phylogeny and comparative genomics of the fungal order Sordariales.</title>
        <authorList>
            <person name="Hensen N."/>
            <person name="Bonometti L."/>
            <person name="Westerberg I."/>
            <person name="Brannstrom I.O."/>
            <person name="Guillou S."/>
            <person name="Cros-Aarteil S."/>
            <person name="Calhoun S."/>
            <person name="Haridas S."/>
            <person name="Kuo A."/>
            <person name="Mondo S."/>
            <person name="Pangilinan J."/>
            <person name="Riley R."/>
            <person name="LaButti K."/>
            <person name="Andreopoulos B."/>
            <person name="Lipzen A."/>
            <person name="Chen C."/>
            <person name="Yan M."/>
            <person name="Daum C."/>
            <person name="Ng V."/>
            <person name="Clum A."/>
            <person name="Steindorff A."/>
            <person name="Ohm R.A."/>
            <person name="Martin F."/>
            <person name="Silar P."/>
            <person name="Natvig D.O."/>
            <person name="Lalanne C."/>
            <person name="Gautier V."/>
            <person name="Ament-Velasquez S.L."/>
            <person name="Kruys A."/>
            <person name="Hutchinson M.I."/>
            <person name="Powell A.J."/>
            <person name="Barry K."/>
            <person name="Miller A.N."/>
            <person name="Grigoriev I.V."/>
            <person name="Debuchy R."/>
            <person name="Gladieux P."/>
            <person name="Hiltunen Thoren M."/>
            <person name="Johannesson H."/>
        </authorList>
    </citation>
    <scope>NUCLEOTIDE SEQUENCE</scope>
    <source>
        <strain evidence="10">SMH4131-1</strain>
    </source>
</reference>
<evidence type="ECO:0000313" key="10">
    <source>
        <dbReference type="EMBL" id="KAK3321509.1"/>
    </source>
</evidence>
<dbReference type="PANTHER" id="PTHR33577">
    <property type="entry name" value="STERIGMATOCYSTIN BIOSYNTHESIS PEROXIDASE STCC-RELATED"/>
    <property type="match status" value="1"/>
</dbReference>
<comment type="caution">
    <text evidence="10">The sequence shown here is derived from an EMBL/GenBank/DDBJ whole genome shotgun (WGS) entry which is preliminary data.</text>
</comment>
<organism evidence="10 11">
    <name type="scientific">Cercophora scortea</name>
    <dbReference type="NCBI Taxonomy" id="314031"/>
    <lineage>
        <taxon>Eukaryota</taxon>
        <taxon>Fungi</taxon>
        <taxon>Dikarya</taxon>
        <taxon>Ascomycota</taxon>
        <taxon>Pezizomycotina</taxon>
        <taxon>Sordariomycetes</taxon>
        <taxon>Sordariomycetidae</taxon>
        <taxon>Sordariales</taxon>
        <taxon>Lasiosphaeriaceae</taxon>
        <taxon>Cercophora</taxon>
    </lineage>
</organism>
<keyword evidence="5" id="KW-0560">Oxidoreductase</keyword>
<evidence type="ECO:0000256" key="3">
    <source>
        <dbReference type="ARBA" id="ARBA00022617"/>
    </source>
</evidence>
<gene>
    <name evidence="10" type="ORF">B0T19DRAFT_360068</name>
</gene>
<feature type="domain" description="Heme haloperoxidase family profile" evidence="9">
    <location>
        <begin position="22"/>
        <end position="241"/>
    </location>
</feature>
<sequence>MKLNLLVETWLFSFAIAFPEPKGHEWHPPGREDSRSPCPGLNAMANHGWLPRSGKNIDLAALRYGVSHAYNYVPTAFDGAFQAAVDFNLTTTGNRSTINLYDLHRHNEIEFDGSLSRNDAFFGNDNDFDFRIWGPVADHLQLYDADGPGKTDKYVTIDLAAKARAARIRDASSVNPDFKYTEVGSIGTTALYLTTLWDDRVGAAQKAFVKAFFENDRIPYLEGYAPPQKPKTADLLNSILGKVKAVKV</sequence>
<keyword evidence="6" id="KW-0408">Iron</keyword>
<keyword evidence="11" id="KW-1185">Reference proteome</keyword>
<evidence type="ECO:0000256" key="5">
    <source>
        <dbReference type="ARBA" id="ARBA00023002"/>
    </source>
</evidence>
<evidence type="ECO:0000256" key="2">
    <source>
        <dbReference type="ARBA" id="ARBA00022559"/>
    </source>
</evidence>
<keyword evidence="3" id="KW-0349">Heme</keyword>
<evidence type="ECO:0000256" key="1">
    <source>
        <dbReference type="ARBA" id="ARBA00001970"/>
    </source>
</evidence>
<dbReference type="PROSITE" id="PS51405">
    <property type="entry name" value="HEME_HALOPEROXIDASE"/>
    <property type="match status" value="1"/>
</dbReference>
<dbReference type="PANTHER" id="PTHR33577:SF19">
    <property type="entry name" value="HEME HALOPEROXIDASE FAMILY PROFILE DOMAIN-CONTAINING PROTEIN-RELATED"/>
    <property type="match status" value="1"/>
</dbReference>
<evidence type="ECO:0000313" key="11">
    <source>
        <dbReference type="Proteomes" id="UP001286456"/>
    </source>
</evidence>